<protein>
    <submittedName>
        <fullName evidence="2">SHI family protein</fullName>
    </submittedName>
</protein>
<evidence type="ECO:0000313" key="3">
    <source>
        <dbReference type="Proteomes" id="UP000727056"/>
    </source>
</evidence>
<dbReference type="InterPro" id="IPR046129">
    <property type="entry name" value="DUF6126"/>
</dbReference>
<dbReference type="Proteomes" id="UP000727056">
    <property type="component" value="Unassembled WGS sequence"/>
</dbReference>
<keyword evidence="1" id="KW-0812">Transmembrane</keyword>
<keyword evidence="1" id="KW-0472">Membrane</keyword>
<gene>
    <name evidence="2" type="ORF">HCN52_08605</name>
</gene>
<evidence type="ECO:0000313" key="2">
    <source>
        <dbReference type="EMBL" id="NJQ15005.1"/>
    </source>
</evidence>
<evidence type="ECO:0000256" key="1">
    <source>
        <dbReference type="SAM" id="Phobius"/>
    </source>
</evidence>
<keyword evidence="1" id="KW-1133">Transmembrane helix</keyword>
<comment type="caution">
    <text evidence="2">The sequence shown here is derived from an EMBL/GenBank/DDBJ whole genome shotgun (WGS) entry which is preliminary data.</text>
</comment>
<name>A0ABX1CAU1_9ACTN</name>
<accession>A0ABX1CAU1</accession>
<keyword evidence="3" id="KW-1185">Reference proteome</keyword>
<proteinExistence type="predicted"/>
<dbReference type="Pfam" id="PF19621">
    <property type="entry name" value="DUF6126"/>
    <property type="match status" value="1"/>
</dbReference>
<organism evidence="2 3">
    <name type="scientific">Streptomyces bohaiensis</name>
    <dbReference type="NCBI Taxonomy" id="1431344"/>
    <lineage>
        <taxon>Bacteria</taxon>
        <taxon>Bacillati</taxon>
        <taxon>Actinomycetota</taxon>
        <taxon>Actinomycetes</taxon>
        <taxon>Kitasatosporales</taxon>
        <taxon>Streptomycetaceae</taxon>
        <taxon>Streptomyces</taxon>
    </lineage>
</organism>
<dbReference type="EMBL" id="JAAVJC010000048">
    <property type="protein sequence ID" value="NJQ15005.1"/>
    <property type="molecule type" value="Genomic_DNA"/>
</dbReference>
<feature type="transmembrane region" description="Helical" evidence="1">
    <location>
        <begin position="20"/>
        <end position="40"/>
    </location>
</feature>
<reference evidence="2 3" key="1">
    <citation type="submission" date="2020-03" db="EMBL/GenBank/DDBJ databases">
        <title>Draft genome of Streptomyces sp. ventii, isolated from the Axial Seamount in the Pacific Ocean, and resequencing of the two type strains Streptomyces lonarensis strain NCL 716 and Streptomyces bohaiensis strain 11A07.</title>
        <authorList>
            <person name="Loughran R.M."/>
            <person name="Pfannmuller K.M."/>
            <person name="Wasson B.J."/>
            <person name="Deadmond M.C."/>
            <person name="Paddock B.E."/>
            <person name="Koyack M.J."/>
            <person name="Gallegos D.A."/>
            <person name="Mitchell E.A."/>
            <person name="Ushijima B."/>
            <person name="Saw J.H."/>
            <person name="Mcphail K.L."/>
            <person name="Videau P."/>
        </authorList>
    </citation>
    <scope>NUCLEOTIDE SEQUENCE [LARGE SCALE GENOMIC DNA]</scope>
    <source>
        <strain evidence="2 3">11A07</strain>
    </source>
</reference>
<sequence>MGHGEERENGRSPRGLLIRLFLYLIGGHVFAGFLYLLFAVGN</sequence>